<dbReference type="Gene3D" id="1.10.1100.10">
    <property type="entry name" value="TAFII-230 TBP-binding domain"/>
    <property type="match status" value="1"/>
</dbReference>
<feature type="coiled-coil region" evidence="9">
    <location>
        <begin position="1656"/>
        <end position="1690"/>
    </location>
</feature>
<dbReference type="Pfam" id="PF12157">
    <property type="entry name" value="DUF3591"/>
    <property type="match status" value="1"/>
</dbReference>
<protein>
    <recommendedName>
        <fullName evidence="7">Transcription initiation factor TFIID subunit 1</fullName>
    </recommendedName>
</protein>
<dbReference type="InParanoid" id="B3RXV1"/>
<dbReference type="eggNOG" id="KOG0008">
    <property type="taxonomic scope" value="Eukaryota"/>
</dbReference>
<evidence type="ECO:0000256" key="10">
    <source>
        <dbReference type="SAM" id="MobiDB-lite"/>
    </source>
</evidence>
<dbReference type="EMBL" id="DS985245">
    <property type="protein sequence ID" value="EDV24921.1"/>
    <property type="molecule type" value="Genomic_DNA"/>
</dbReference>
<dbReference type="HOGENOM" id="CLU_000572_3_0_1"/>
<feature type="domain" description="Bromo" evidence="11">
    <location>
        <begin position="1580"/>
        <end position="1650"/>
    </location>
</feature>
<dbReference type="STRING" id="10228.B3RXV1"/>
<dbReference type="InterPro" id="IPR022591">
    <property type="entry name" value="TAF1_HAT_dom"/>
</dbReference>
<dbReference type="InterPro" id="IPR001487">
    <property type="entry name" value="Bromodomain"/>
</dbReference>
<feature type="region of interest" description="Disordered" evidence="10">
    <location>
        <begin position="1757"/>
        <end position="1794"/>
    </location>
</feature>
<feature type="coiled-coil region" evidence="9">
    <location>
        <begin position="1535"/>
        <end position="1562"/>
    </location>
</feature>
<dbReference type="RefSeq" id="XP_002112811.1">
    <property type="nucleotide sequence ID" value="XM_002112775.1"/>
</dbReference>
<dbReference type="FunFam" id="1.20.920.10:FF:000155">
    <property type="entry name" value="Transcription initiation factor TFIID subunit 1"/>
    <property type="match status" value="1"/>
</dbReference>
<dbReference type="KEGG" id="tad:TRIADDRAFT_56340"/>
<keyword evidence="5" id="KW-0804">Transcription</keyword>
<sequence length="1794" mass="204793">MSSILANLMFGNIDEDGELEDDSLLDKESKRQLSQITCEFGLDTIVDDFNDDEVQDEDYRTSGNVPTSRSAVDFIDIQELAEDNNDHGNCESTLSALIAGKSSPNNGNNENKNLLNTMGSNSLFSNDGSFATSPTDSEYTKDGIKVADDHQALESEDSESQDDVDWNQIIETYDQSELSNNKELLLKNLAKCKAGFPAVMFGMSNDKDGIVRTRTGSTVIDLFPEFKPGEVLRFTRLFGPARAASMPQVWRNARRTRKRRRQEVINEGFGHRSHCSRSLPHAPSNRVAEDDEVLFLSSLKRKFNASSIIHNTEVDNVDERNKKSKKRPKWRFGPARYWYDQKGLPEDGSIPEYKSNRKEAYNPEKRSHGRKLDISAYTMLAQQEWENNIIWSADDVRQKRNSADAERVEAEAGWIPSTRCRTFLNHLGDKRMKTSESMFPIQNRELVYTRWEDNIIWDTPTYPSISTNPELRLDPNDENILCIPYVPDKGPVSKATQDKETKKEKGKGKTALSKSGASKIDNMELPEEMKVKDIDKDSYNFSNDAYYSTKTNTTGGGVSNTLGVRAVLHSTPSVQLNPKLFPTHWTPYSLRNFHRPIFCRPNYGKHHKAPFMIRSVTKRIRKKAKERERARAASGGGEIFFMVNLEDLSATDGEVMLLEYSEEHPPLIQAVGMASRVKNYYRKKASKDTGPQSPEIGEMVMVNNNSPFLGSLSHGQLLQAFENNLYRTPIYKHKMPDDLFLVIKNHNGYHIREAKWLHTGGQLCPKFEVPSPNSKKASNFVRDFLQVYIYRLFAKSTDNPKRIKMDAIKKSFTSHSESSIRKRLKLCADFKRTGDHSNYWILKPDFRLPSEEELRDMVTPEQACAYACMLAAEQKLKDAGYVGKTVVEDEDNEDSQKIEDEVKTAPWNTTRAFLQALQGKCQLSLTGDADPTGCGEGFAYVRVPNKPVVPKDESNVINKQRTVTGTDADLRKLSLKNARQVLRDFGISDEEIKKLSRWEVIDVVRTMSTAAVKSGEDGLSKFARGSRFSLAEHQERYREECQRIFEIQNKVLASEEVLSTDEESVSEGDDEFDELGKNLESMLMNKKSAAEYSNEREEAERLELKKMLSEDDVRIHKSGSKSQYSEMIFTNPIVYSLSHFIGSVFSYPRFLVCSISELCHSIRHNYRNFFKNFFLLILDKDEDDKASVISETSSMRSEQTQDRVPGSRLIIHRTFSQDGREFVRNEVVTDPEVIDAYIRIATNKKGNIRSEFATFDREHREDIRKEKKRIQEKLRRLERAEKKAKEIQNKKEEKLQPVTITAQPPQIENDTAPELSTLKKDQSKQNVQSESQTKKKKEKPPVAVNLRCGACGEKGHMKTNKNCPKYNETMGPSEHVIAMTEEQIKEEEDKIAEENFVKVEGTKLLIGKALLHQTRIKTCLCLYSHDEVRRRSLVLRFPKAYFKRRRVSRSSSNANLDYLKGPTKSKNRRRTAPEVTLANIFEEIVIKMRNVKNNIRERNYNSREEFLEHCSLLVTNSVHYNGGDSPFTKTAQEMFSVCTDELEKKDKEISQLERELNPLLDDDPEVGISWLFEHTVMQMKSVPDSFAFHGPVDVVTVPDYYTIIKDPIDLGVIQRKAQNHEYRSHSDFMKDIDLLFANCVIYNGENEYTKIARMMVATCNETLDEFSAQIQQLERELAGVSSENDKIDNLLDSSDIVIGETEKFHHSSGIGKEIIERDEEEMDVDLSDLKDGEDKGIIFVVEGQDSEPGEVDIMNIKPDQEPFKNDQSGNVMLSPDNILDNDLNLSSSDDDYSD</sequence>
<keyword evidence="13" id="KW-1185">Reference proteome</keyword>
<dbReference type="Proteomes" id="UP000009022">
    <property type="component" value="Unassembled WGS sequence"/>
</dbReference>
<evidence type="ECO:0000259" key="11">
    <source>
        <dbReference type="PROSITE" id="PS50014"/>
    </source>
</evidence>
<dbReference type="InterPro" id="IPR018359">
    <property type="entry name" value="Bromodomain_CS"/>
</dbReference>
<accession>B3RXV1</accession>
<comment type="similarity">
    <text evidence="2">Belongs to the TAF1 family.</text>
</comment>
<feature type="region of interest" description="Disordered" evidence="10">
    <location>
        <begin position="491"/>
        <end position="515"/>
    </location>
</feature>
<comment type="subcellular location">
    <subcellularLocation>
        <location evidence="1">Nucleus</location>
    </subcellularLocation>
</comment>
<keyword evidence="4 8" id="KW-0103">Bromodomain</keyword>
<name>B3RXV1_TRIAD</name>
<dbReference type="Gene3D" id="1.20.920.10">
    <property type="entry name" value="Bromodomain-like"/>
    <property type="match status" value="2"/>
</dbReference>
<dbReference type="PANTHER" id="PTHR13900:SF0">
    <property type="entry name" value="TRANSCRIPTION INITIATION FACTOR TFIID SUBUNIT 1"/>
    <property type="match status" value="1"/>
</dbReference>
<evidence type="ECO:0000256" key="8">
    <source>
        <dbReference type="PROSITE-ProRule" id="PRU00035"/>
    </source>
</evidence>
<dbReference type="SUPFAM" id="SSF47370">
    <property type="entry name" value="Bromodomain"/>
    <property type="match status" value="2"/>
</dbReference>
<gene>
    <name evidence="12" type="ORF">TRIADDRAFT_56340</name>
</gene>
<dbReference type="SMART" id="SM00297">
    <property type="entry name" value="BROMO"/>
    <property type="match status" value="2"/>
</dbReference>
<feature type="compositionally biased region" description="Low complexity" evidence="10">
    <location>
        <begin position="1773"/>
        <end position="1787"/>
    </location>
</feature>
<dbReference type="PANTHER" id="PTHR13900">
    <property type="entry name" value="TRANSCRIPTION INITIATION FACTOR TFIID"/>
    <property type="match status" value="1"/>
</dbReference>
<dbReference type="Pfam" id="PF09247">
    <property type="entry name" value="TBP-binding"/>
    <property type="match status" value="1"/>
</dbReference>
<evidence type="ECO:0000256" key="3">
    <source>
        <dbReference type="ARBA" id="ARBA00023015"/>
    </source>
</evidence>
<keyword evidence="6" id="KW-0539">Nucleus</keyword>
<dbReference type="PRINTS" id="PR00503">
    <property type="entry name" value="BROMODOMAIN"/>
</dbReference>
<dbReference type="PROSITE" id="PS00633">
    <property type="entry name" value="BROMODOMAIN_1"/>
    <property type="match status" value="1"/>
</dbReference>
<organism evidence="12 13">
    <name type="scientific">Trichoplax adhaerens</name>
    <name type="common">Trichoplax reptans</name>
    <dbReference type="NCBI Taxonomy" id="10228"/>
    <lineage>
        <taxon>Eukaryota</taxon>
        <taxon>Metazoa</taxon>
        <taxon>Placozoa</taxon>
        <taxon>Uniplacotomia</taxon>
        <taxon>Trichoplacea</taxon>
        <taxon>Trichoplacidae</taxon>
        <taxon>Trichoplax</taxon>
    </lineage>
</organism>
<feature type="region of interest" description="Disordered" evidence="10">
    <location>
        <begin position="1285"/>
        <end position="1341"/>
    </location>
</feature>
<dbReference type="InterPro" id="IPR036741">
    <property type="entry name" value="TAFII-230_TBP-bd_sf"/>
</dbReference>
<evidence type="ECO:0000256" key="1">
    <source>
        <dbReference type="ARBA" id="ARBA00004123"/>
    </source>
</evidence>
<feature type="compositionally biased region" description="Basic and acidic residues" evidence="10">
    <location>
        <begin position="1285"/>
        <end position="1295"/>
    </location>
</feature>
<dbReference type="GO" id="GO:0016251">
    <property type="term" value="F:RNA polymerase II general transcription initiation factor activity"/>
    <property type="evidence" value="ECO:0000318"/>
    <property type="project" value="GO_Central"/>
</dbReference>
<feature type="compositionally biased region" description="Polar residues" evidence="10">
    <location>
        <begin position="1298"/>
        <end position="1309"/>
    </location>
</feature>
<keyword evidence="9" id="KW-0175">Coiled coil</keyword>
<dbReference type="InterPro" id="IPR009067">
    <property type="entry name" value="TAF_II_230-bd"/>
</dbReference>
<dbReference type="Pfam" id="PF15288">
    <property type="entry name" value="zf-CCHC_6"/>
    <property type="match status" value="1"/>
</dbReference>
<evidence type="ECO:0000256" key="5">
    <source>
        <dbReference type="ARBA" id="ARBA00023163"/>
    </source>
</evidence>
<dbReference type="Pfam" id="PF00439">
    <property type="entry name" value="Bromodomain"/>
    <property type="match status" value="2"/>
</dbReference>
<dbReference type="GO" id="GO:0004402">
    <property type="term" value="F:histone acetyltransferase activity"/>
    <property type="evidence" value="ECO:0007669"/>
    <property type="project" value="InterPro"/>
</dbReference>
<dbReference type="GO" id="GO:0005669">
    <property type="term" value="C:transcription factor TFIID complex"/>
    <property type="evidence" value="ECO:0000318"/>
    <property type="project" value="GO_Central"/>
</dbReference>
<evidence type="ECO:0000256" key="7">
    <source>
        <dbReference type="ARBA" id="ARBA00040102"/>
    </source>
</evidence>
<dbReference type="OrthoDB" id="5752at2759"/>
<evidence type="ECO:0000256" key="6">
    <source>
        <dbReference type="ARBA" id="ARBA00023242"/>
    </source>
</evidence>
<evidence type="ECO:0000313" key="12">
    <source>
        <dbReference type="EMBL" id="EDV24921.1"/>
    </source>
</evidence>
<evidence type="ECO:0000313" key="13">
    <source>
        <dbReference type="Proteomes" id="UP000009022"/>
    </source>
</evidence>
<dbReference type="PROSITE" id="PS50014">
    <property type="entry name" value="BROMODOMAIN_2"/>
    <property type="match status" value="1"/>
</dbReference>
<keyword evidence="3" id="KW-0805">Transcription regulation</keyword>
<evidence type="ECO:0000256" key="2">
    <source>
        <dbReference type="ARBA" id="ARBA00009064"/>
    </source>
</evidence>
<dbReference type="GO" id="GO:0051123">
    <property type="term" value="P:RNA polymerase II preinitiation complex assembly"/>
    <property type="evidence" value="ECO:0000318"/>
    <property type="project" value="GO_Central"/>
</dbReference>
<feature type="coiled-coil region" evidence="9">
    <location>
        <begin position="1085"/>
        <end position="1112"/>
    </location>
</feature>
<dbReference type="InterPro" id="IPR036427">
    <property type="entry name" value="Bromodomain-like_sf"/>
</dbReference>
<evidence type="ECO:0000256" key="4">
    <source>
        <dbReference type="ARBA" id="ARBA00023117"/>
    </source>
</evidence>
<proteinExistence type="inferred from homology"/>
<dbReference type="InterPro" id="IPR041670">
    <property type="entry name" value="Znf-CCHC_6"/>
</dbReference>
<reference evidence="12 13" key="1">
    <citation type="journal article" date="2008" name="Nature">
        <title>The Trichoplax genome and the nature of placozoans.</title>
        <authorList>
            <person name="Srivastava M."/>
            <person name="Begovic E."/>
            <person name="Chapman J."/>
            <person name="Putnam N.H."/>
            <person name="Hellsten U."/>
            <person name="Kawashima T."/>
            <person name="Kuo A."/>
            <person name="Mitros T."/>
            <person name="Salamov A."/>
            <person name="Carpenter M.L."/>
            <person name="Signorovitch A.Y."/>
            <person name="Moreno M.A."/>
            <person name="Kamm K."/>
            <person name="Grimwood J."/>
            <person name="Schmutz J."/>
            <person name="Shapiro H."/>
            <person name="Grigoriev I.V."/>
            <person name="Buss L.W."/>
            <person name="Schierwater B."/>
            <person name="Dellaporta S.L."/>
            <person name="Rokhsar D.S."/>
        </authorList>
    </citation>
    <scope>NUCLEOTIDE SEQUENCE [LARGE SCALE GENOMIC DNA]</scope>
    <source>
        <strain evidence="12 13">Grell-BS-1999</strain>
    </source>
</reference>
<dbReference type="OMA" id="PARIWYD"/>
<dbReference type="SUPFAM" id="SSF47055">
    <property type="entry name" value="TAF(II)230 TBP-binding fragment"/>
    <property type="match status" value="1"/>
</dbReference>
<dbReference type="PhylomeDB" id="B3RXV1"/>
<dbReference type="GeneID" id="6754024"/>
<evidence type="ECO:0000256" key="9">
    <source>
        <dbReference type="SAM" id="Coils"/>
    </source>
</evidence>
<dbReference type="InterPro" id="IPR040240">
    <property type="entry name" value="TAF1"/>
</dbReference>
<dbReference type="CTD" id="6754024"/>
<dbReference type="GO" id="GO:0017025">
    <property type="term" value="F:TBP-class protein binding"/>
    <property type="evidence" value="ECO:0000318"/>
    <property type="project" value="GO_Central"/>
</dbReference>